<dbReference type="EC" id="5.1.3.2" evidence="4"/>
<evidence type="ECO:0000256" key="2">
    <source>
        <dbReference type="ARBA" id="ARBA00007637"/>
    </source>
</evidence>
<dbReference type="GeneID" id="61829675"/>
<name>A0AAX3IAJ5_9PSED</name>
<dbReference type="EC" id="4.2.1.46" evidence="4"/>
<dbReference type="Gene3D" id="3.40.50.720">
    <property type="entry name" value="NAD(P)-binding Rossmann-like Domain"/>
    <property type="match status" value="1"/>
</dbReference>
<comment type="similarity">
    <text evidence="2">Belongs to the NAD(P)-dependent epimerase/dehydratase family.</text>
</comment>
<keyword evidence="4" id="KW-0456">Lyase</keyword>
<evidence type="ECO:0000256" key="1">
    <source>
        <dbReference type="ARBA" id="ARBA00005125"/>
    </source>
</evidence>
<dbReference type="EMBL" id="LR590482">
    <property type="protein sequence ID" value="VTR02838.1"/>
    <property type="molecule type" value="Genomic_DNA"/>
</dbReference>
<sequence>MKVLITGASGFIGGRLLDAAIAKWGSTHVVAFSSQTTSKCQSVVYDKQLPDFGLSQQDFDKLQEVEIVIHAGAYTPKNGAEANVIVACNENISFTEKLLSLPFNALRKIVFTSTLDVYAADTVISEATATVPATLYGWSKLYCEQMISVFAREQHIDRHILRVGHVYGPGEEKYEKFLPKTIKRILDAQPVELYGDGAELRSFIYIDDVVRSILAAVELNEDVGVVNLVGGHAVSIRSVLDQLILLSGAQVEVVQREFNGTKRDFVFDTTRLKKYLLPEEIDFALGLSTEIAYFKSLM</sequence>
<organism evidence="4 5">
    <name type="scientific">Pseudomonas synxantha</name>
    <dbReference type="NCBI Taxonomy" id="47883"/>
    <lineage>
        <taxon>Bacteria</taxon>
        <taxon>Pseudomonadati</taxon>
        <taxon>Pseudomonadota</taxon>
        <taxon>Gammaproteobacteria</taxon>
        <taxon>Pseudomonadales</taxon>
        <taxon>Pseudomonadaceae</taxon>
        <taxon>Pseudomonas</taxon>
    </lineage>
</organism>
<dbReference type="RefSeq" id="WP_057022151.1">
    <property type="nucleotide sequence ID" value="NZ_CBCSGQ010000036.1"/>
</dbReference>
<evidence type="ECO:0000313" key="4">
    <source>
        <dbReference type="EMBL" id="VTR02838.1"/>
    </source>
</evidence>
<dbReference type="GO" id="GO:0003978">
    <property type="term" value="F:UDP-glucose 4-epimerase activity"/>
    <property type="evidence" value="ECO:0007669"/>
    <property type="project" value="UniProtKB-EC"/>
</dbReference>
<comment type="pathway">
    <text evidence="1">Bacterial outer membrane biogenesis; LPS O-antigen biosynthesis.</text>
</comment>
<dbReference type="AlphaFoldDB" id="A0AAX3IAJ5"/>
<dbReference type="InterPro" id="IPR001509">
    <property type="entry name" value="Epimerase_deHydtase"/>
</dbReference>
<dbReference type="GO" id="GO:0008460">
    <property type="term" value="F:dTDP-glucose 4,6-dehydratase activity"/>
    <property type="evidence" value="ECO:0007669"/>
    <property type="project" value="UniProtKB-EC"/>
</dbReference>
<dbReference type="SUPFAM" id="SSF51735">
    <property type="entry name" value="NAD(P)-binding Rossmann-fold domains"/>
    <property type="match status" value="1"/>
</dbReference>
<reference evidence="4 5" key="1">
    <citation type="submission" date="2019-05" db="EMBL/GenBank/DDBJ databases">
        <authorList>
            <consortium name="Pathogen Informatics"/>
        </authorList>
    </citation>
    <scope>NUCLEOTIDE SEQUENCE [LARGE SCALE GENOMIC DNA]</scope>
    <source>
        <strain evidence="4 5">NCTC10696</strain>
    </source>
</reference>
<proteinExistence type="inferred from homology"/>
<dbReference type="PANTHER" id="PTHR43000">
    <property type="entry name" value="DTDP-D-GLUCOSE 4,6-DEHYDRATASE-RELATED"/>
    <property type="match status" value="1"/>
</dbReference>
<evidence type="ECO:0000313" key="5">
    <source>
        <dbReference type="Proteomes" id="UP000306562"/>
    </source>
</evidence>
<keyword evidence="4" id="KW-0413">Isomerase</keyword>
<accession>A0AAX3IAJ5</accession>
<protein>
    <submittedName>
        <fullName evidence="4">UDP-glucose 4-epimerase</fullName>
        <ecNumber evidence="4">4.2.1.46</ecNumber>
        <ecNumber evidence="4">5.1.3.2</ecNumber>
    </submittedName>
</protein>
<dbReference type="Pfam" id="PF01370">
    <property type="entry name" value="Epimerase"/>
    <property type="match status" value="1"/>
</dbReference>
<evidence type="ECO:0000259" key="3">
    <source>
        <dbReference type="Pfam" id="PF01370"/>
    </source>
</evidence>
<dbReference type="Proteomes" id="UP000306562">
    <property type="component" value="Chromosome"/>
</dbReference>
<gene>
    <name evidence="4" type="primary">strE</name>
    <name evidence="4" type="ORF">NCTC10696_04038</name>
</gene>
<dbReference type="InterPro" id="IPR036291">
    <property type="entry name" value="NAD(P)-bd_dom_sf"/>
</dbReference>
<feature type="domain" description="NAD-dependent epimerase/dehydratase" evidence="3">
    <location>
        <begin position="3"/>
        <end position="222"/>
    </location>
</feature>